<dbReference type="KEGG" id="ccho:CCHOA_02425"/>
<keyword evidence="1" id="KW-0328">Glycosyltransferase</keyword>
<evidence type="ECO:0000313" key="1">
    <source>
        <dbReference type="EMBL" id="AZA12902.1"/>
    </source>
</evidence>
<proteinExistence type="predicted"/>
<evidence type="ECO:0000313" key="2">
    <source>
        <dbReference type="Proteomes" id="UP000269019"/>
    </source>
</evidence>
<dbReference type="Pfam" id="PF13641">
    <property type="entry name" value="Glyco_tranf_2_3"/>
    <property type="match status" value="1"/>
</dbReference>
<gene>
    <name evidence="1" type="primary">wbbL</name>
    <name evidence="1" type="ORF">CCHOA_02425</name>
</gene>
<dbReference type="Gene3D" id="3.90.550.10">
    <property type="entry name" value="Spore Coat Polysaccharide Biosynthesis Protein SpsA, Chain A"/>
    <property type="match status" value="1"/>
</dbReference>
<keyword evidence="2" id="KW-1185">Reference proteome</keyword>
<dbReference type="PANTHER" id="PTHR43179">
    <property type="entry name" value="RHAMNOSYLTRANSFERASE WBBL"/>
    <property type="match status" value="1"/>
</dbReference>
<dbReference type="SUPFAM" id="SSF53448">
    <property type="entry name" value="Nucleotide-diphospho-sugar transferases"/>
    <property type="match status" value="1"/>
</dbReference>
<accession>A0A3G6J4T7</accession>
<sequence>MADRARYTVDLVNTPIAVATVTFHPGRHFRTMLQSLDAATTGETVAVIADNGGQAAQLAAQLQDAVEQGLAVVLDSGGNIGYGAAMNRALAQVVALAKQGSVRGDYCVLTNPDVTFDPGSIDALLDCARQWPDAAAIGPAIRDVDGSRYPSARTIPTLRNGIGHALFGSVWPNNPCTRAYQGRDVLSAVEPVTCGWLSGSCLLVNLEAFTRIGGFDERYFMYLEDVDLGDRFQRAGYVNVFCPAATVAHDRGHVAKKYPAAMLPAHHRSAYRFQADRHSGLVYAPLRAALAAGLALRCGIAILVTKLRRGQHH</sequence>
<reference evidence="1 2" key="1">
    <citation type="submission" date="2018-11" db="EMBL/GenBank/DDBJ databases">
        <authorList>
            <person name="Kleinhagauer T."/>
            <person name="Glaeser S.P."/>
            <person name="Spergser J."/>
            <person name="Ruckert C."/>
            <person name="Kaempfer P."/>
            <person name="Busse H.-J."/>
        </authorList>
    </citation>
    <scope>NUCLEOTIDE SEQUENCE [LARGE SCALE GENOMIC DNA]</scope>
    <source>
        <strain evidence="1 2">200CH</strain>
    </source>
</reference>
<dbReference type="Proteomes" id="UP000269019">
    <property type="component" value="Chromosome"/>
</dbReference>
<dbReference type="InterPro" id="IPR029044">
    <property type="entry name" value="Nucleotide-diphossugar_trans"/>
</dbReference>
<dbReference type="AlphaFoldDB" id="A0A3G6J4T7"/>
<keyword evidence="1" id="KW-0808">Transferase</keyword>
<organism evidence="1 2">
    <name type="scientific">Corynebacterium choanae</name>
    <dbReference type="NCBI Taxonomy" id="1862358"/>
    <lineage>
        <taxon>Bacteria</taxon>
        <taxon>Bacillati</taxon>
        <taxon>Actinomycetota</taxon>
        <taxon>Actinomycetes</taxon>
        <taxon>Mycobacteriales</taxon>
        <taxon>Corynebacteriaceae</taxon>
        <taxon>Corynebacterium</taxon>
    </lineage>
</organism>
<dbReference type="GO" id="GO:0102096">
    <property type="term" value="F:decaprenyl-N-acetyl-alpha-D-glucosaminyl-pyrophosphate:dTDP-alpha-L-rhamnose rhamnosyltransferase activity"/>
    <property type="evidence" value="ECO:0007669"/>
    <property type="project" value="UniProtKB-EC"/>
</dbReference>
<name>A0A3G6J4T7_9CORY</name>
<dbReference type="EMBL" id="CP033896">
    <property type="protein sequence ID" value="AZA12902.1"/>
    <property type="molecule type" value="Genomic_DNA"/>
</dbReference>
<dbReference type="PANTHER" id="PTHR43179:SF7">
    <property type="entry name" value="RHAMNOSYLTRANSFERASE WBBL"/>
    <property type="match status" value="1"/>
</dbReference>
<protein>
    <submittedName>
        <fullName evidence="1">N-acetylglucosaminyl-diphospho-decaprenol L-rhamnosyltransferase</fullName>
        <ecNumber evidence="1">2.4.1.289</ecNumber>
    </submittedName>
</protein>
<dbReference type="EC" id="2.4.1.289" evidence="1"/>